<organism evidence="1 2">
    <name type="scientific">Ixodes persulcatus</name>
    <name type="common">Taiga tick</name>
    <dbReference type="NCBI Taxonomy" id="34615"/>
    <lineage>
        <taxon>Eukaryota</taxon>
        <taxon>Metazoa</taxon>
        <taxon>Ecdysozoa</taxon>
        <taxon>Arthropoda</taxon>
        <taxon>Chelicerata</taxon>
        <taxon>Arachnida</taxon>
        <taxon>Acari</taxon>
        <taxon>Parasitiformes</taxon>
        <taxon>Ixodida</taxon>
        <taxon>Ixodoidea</taxon>
        <taxon>Ixodidae</taxon>
        <taxon>Ixodinae</taxon>
        <taxon>Ixodes</taxon>
    </lineage>
</organism>
<dbReference type="Proteomes" id="UP000805193">
    <property type="component" value="Unassembled WGS sequence"/>
</dbReference>
<proteinExistence type="predicted"/>
<accession>A0AC60PUG5</accession>
<protein>
    <submittedName>
        <fullName evidence="1">Uncharacterized protein</fullName>
    </submittedName>
</protein>
<evidence type="ECO:0000313" key="2">
    <source>
        <dbReference type="Proteomes" id="UP000805193"/>
    </source>
</evidence>
<gene>
    <name evidence="1" type="ORF">HPB47_000100</name>
</gene>
<name>A0AC60PUG5_IXOPE</name>
<comment type="caution">
    <text evidence="1">The sequence shown here is derived from an EMBL/GenBank/DDBJ whole genome shotgun (WGS) entry which is preliminary data.</text>
</comment>
<keyword evidence="2" id="KW-1185">Reference proteome</keyword>
<sequence>MSGLCPGRRTDASESTIQSRAIPDYSSAPQGPATPSQQRALACPAHIELPQPQSQPRASTCSSRNHHRKASNPTSRFSAKHWLSRHVAAYWGHPLLVAGDFNSQNIAWDCTRTKPRGSHNVPEFETKPLAPATLSSWIKAAHDAYNKYTQTIPRDMGHPYVDSRLVNPWDKMVQNFRKNKTNRRLKKVIQNMTEEAQDNAQSLATENWLQICDHLNVQFHTPRVWQILRKLMEKMALHRLECHLDTTVALRYTMTGFIKPVCTQDTMMRIH</sequence>
<reference evidence="1 2" key="1">
    <citation type="journal article" date="2020" name="Cell">
        <title>Large-Scale Comparative Analyses of Tick Genomes Elucidate Their Genetic Diversity and Vector Capacities.</title>
        <authorList>
            <consortium name="Tick Genome and Microbiome Consortium (TIGMIC)"/>
            <person name="Jia N."/>
            <person name="Wang J."/>
            <person name="Shi W."/>
            <person name="Du L."/>
            <person name="Sun Y."/>
            <person name="Zhan W."/>
            <person name="Jiang J.F."/>
            <person name="Wang Q."/>
            <person name="Zhang B."/>
            <person name="Ji P."/>
            <person name="Bell-Sakyi L."/>
            <person name="Cui X.M."/>
            <person name="Yuan T.T."/>
            <person name="Jiang B.G."/>
            <person name="Yang W.F."/>
            <person name="Lam T.T."/>
            <person name="Chang Q.C."/>
            <person name="Ding S.J."/>
            <person name="Wang X.J."/>
            <person name="Zhu J.G."/>
            <person name="Ruan X.D."/>
            <person name="Zhao L."/>
            <person name="Wei J.T."/>
            <person name="Ye R.Z."/>
            <person name="Que T.C."/>
            <person name="Du C.H."/>
            <person name="Zhou Y.H."/>
            <person name="Cheng J.X."/>
            <person name="Dai P.F."/>
            <person name="Guo W.B."/>
            <person name="Han X.H."/>
            <person name="Huang E.J."/>
            <person name="Li L.F."/>
            <person name="Wei W."/>
            <person name="Gao Y.C."/>
            <person name="Liu J.Z."/>
            <person name="Shao H.Z."/>
            <person name="Wang X."/>
            <person name="Wang C.C."/>
            <person name="Yang T.C."/>
            <person name="Huo Q.B."/>
            <person name="Li W."/>
            <person name="Chen H.Y."/>
            <person name="Chen S.E."/>
            <person name="Zhou L.G."/>
            <person name="Ni X.B."/>
            <person name="Tian J.H."/>
            <person name="Sheng Y."/>
            <person name="Liu T."/>
            <person name="Pan Y.S."/>
            <person name="Xia L.Y."/>
            <person name="Li J."/>
            <person name="Zhao F."/>
            <person name="Cao W.C."/>
        </authorList>
    </citation>
    <scope>NUCLEOTIDE SEQUENCE [LARGE SCALE GENOMIC DNA]</scope>
    <source>
        <strain evidence="1">Iper-2018</strain>
    </source>
</reference>
<evidence type="ECO:0000313" key="1">
    <source>
        <dbReference type="EMBL" id="KAG0424149.1"/>
    </source>
</evidence>
<dbReference type="EMBL" id="JABSTQ010010010">
    <property type="protein sequence ID" value="KAG0424149.1"/>
    <property type="molecule type" value="Genomic_DNA"/>
</dbReference>